<keyword evidence="7" id="KW-0239">DNA-directed DNA polymerase</keyword>
<dbReference type="CDD" id="cd12113">
    <property type="entry name" value="PHP_PolIIIA_DnaE3"/>
    <property type="match status" value="1"/>
</dbReference>
<name>A0A0G1MKM4_9BACT</name>
<dbReference type="Pfam" id="PF07733">
    <property type="entry name" value="DNA_pol3_alpha"/>
    <property type="match status" value="1"/>
</dbReference>
<proteinExistence type="predicted"/>
<dbReference type="Gene3D" id="1.10.150.870">
    <property type="match status" value="1"/>
</dbReference>
<dbReference type="Gene3D" id="3.20.20.140">
    <property type="entry name" value="Metal-dependent hydrolases"/>
    <property type="match status" value="1"/>
</dbReference>
<dbReference type="Pfam" id="PF02811">
    <property type="entry name" value="PHP"/>
    <property type="match status" value="1"/>
</dbReference>
<dbReference type="AlphaFoldDB" id="A0A0G1MKM4"/>
<dbReference type="Pfam" id="PF17657">
    <property type="entry name" value="DNA_pol3_finger"/>
    <property type="match status" value="1"/>
</dbReference>
<dbReference type="InterPro" id="IPR003141">
    <property type="entry name" value="Pol/His_phosphatase_N"/>
</dbReference>
<reference evidence="10 11" key="1">
    <citation type="journal article" date="2015" name="Nature">
        <title>rRNA introns, odd ribosomes, and small enigmatic genomes across a large radiation of phyla.</title>
        <authorList>
            <person name="Brown C.T."/>
            <person name="Hug L.A."/>
            <person name="Thomas B.C."/>
            <person name="Sharon I."/>
            <person name="Castelle C.J."/>
            <person name="Singh A."/>
            <person name="Wilkins M.J."/>
            <person name="Williams K.H."/>
            <person name="Banfield J.F."/>
        </authorList>
    </citation>
    <scope>NUCLEOTIDE SEQUENCE [LARGE SCALE GENOMIC DNA]</scope>
</reference>
<evidence type="ECO:0000256" key="1">
    <source>
        <dbReference type="ARBA" id="ARBA00004496"/>
    </source>
</evidence>
<dbReference type="GO" id="GO:0005737">
    <property type="term" value="C:cytoplasm"/>
    <property type="evidence" value="ECO:0007669"/>
    <property type="project" value="UniProtKB-SubCell"/>
</dbReference>
<dbReference type="InterPro" id="IPR004365">
    <property type="entry name" value="NA-bd_OB_tRNA"/>
</dbReference>
<dbReference type="InterPro" id="IPR016195">
    <property type="entry name" value="Pol/histidinol_Pase-like"/>
</dbReference>
<dbReference type="PATRIC" id="fig|1618610.3.peg.485"/>
<dbReference type="EMBL" id="LCJQ01000011">
    <property type="protein sequence ID" value="KKT81372.1"/>
    <property type="molecule type" value="Genomic_DNA"/>
</dbReference>
<evidence type="ECO:0000256" key="2">
    <source>
        <dbReference type="ARBA" id="ARBA00012417"/>
    </source>
</evidence>
<dbReference type="GO" id="GO:0008408">
    <property type="term" value="F:3'-5' exonuclease activity"/>
    <property type="evidence" value="ECO:0007669"/>
    <property type="project" value="InterPro"/>
</dbReference>
<dbReference type="SUPFAM" id="SSF89550">
    <property type="entry name" value="PHP domain-like"/>
    <property type="match status" value="1"/>
</dbReference>
<dbReference type="InterPro" id="IPR041931">
    <property type="entry name" value="DNA_pol3_alpha_thumb_dom"/>
</dbReference>
<dbReference type="GO" id="GO:0003887">
    <property type="term" value="F:DNA-directed DNA polymerase activity"/>
    <property type="evidence" value="ECO:0007669"/>
    <property type="project" value="UniProtKB-KW"/>
</dbReference>
<evidence type="ECO:0000313" key="11">
    <source>
        <dbReference type="Proteomes" id="UP000034595"/>
    </source>
</evidence>
<evidence type="ECO:0000313" key="10">
    <source>
        <dbReference type="EMBL" id="KKT81372.1"/>
    </source>
</evidence>
<keyword evidence="5" id="KW-0548">Nucleotidyltransferase</keyword>
<feature type="domain" description="Polymerase/histidinol phosphatase N-terminal" evidence="9">
    <location>
        <begin position="1"/>
        <end position="48"/>
    </location>
</feature>
<evidence type="ECO:0000256" key="7">
    <source>
        <dbReference type="ARBA" id="ARBA00022932"/>
    </source>
</evidence>
<dbReference type="InterPro" id="IPR029460">
    <property type="entry name" value="DNAPol_HHH"/>
</dbReference>
<dbReference type="NCBIfam" id="NF004226">
    <property type="entry name" value="PRK05673.1"/>
    <property type="match status" value="1"/>
</dbReference>
<dbReference type="PANTHER" id="PTHR32294:SF0">
    <property type="entry name" value="DNA POLYMERASE III SUBUNIT ALPHA"/>
    <property type="match status" value="1"/>
</dbReference>
<dbReference type="InterPro" id="IPR011708">
    <property type="entry name" value="DNA_pol3_alpha_NTPase_dom"/>
</dbReference>
<dbReference type="InterPro" id="IPR004013">
    <property type="entry name" value="PHP_dom"/>
</dbReference>
<dbReference type="GO" id="GO:0003676">
    <property type="term" value="F:nucleic acid binding"/>
    <property type="evidence" value="ECO:0007669"/>
    <property type="project" value="InterPro"/>
</dbReference>
<comment type="subcellular location">
    <subcellularLocation>
        <location evidence="1">Cytoplasm</location>
    </subcellularLocation>
</comment>
<dbReference type="CDD" id="cd04485">
    <property type="entry name" value="DnaE_OBF"/>
    <property type="match status" value="1"/>
</dbReference>
<keyword evidence="4" id="KW-0808">Transferase</keyword>
<dbReference type="Pfam" id="PF01336">
    <property type="entry name" value="tRNA_anti-codon"/>
    <property type="match status" value="1"/>
</dbReference>
<dbReference type="Gene3D" id="2.40.50.140">
    <property type="entry name" value="Nucleic acid-binding proteins"/>
    <property type="match status" value="1"/>
</dbReference>
<dbReference type="InterPro" id="IPR040982">
    <property type="entry name" value="DNA_pol3_finger"/>
</dbReference>
<comment type="caution">
    <text evidence="10">The sequence shown here is derived from an EMBL/GenBank/DDBJ whole genome shotgun (WGS) entry which is preliminary data.</text>
</comment>
<protein>
    <recommendedName>
        <fullName evidence="3">DNA polymerase III subunit alpha</fullName>
        <ecNumber evidence="2">2.7.7.7</ecNumber>
    </recommendedName>
</protein>
<evidence type="ECO:0000259" key="9">
    <source>
        <dbReference type="SMART" id="SM00481"/>
    </source>
</evidence>
<sequence>MVALAKEYGMNAVGLTDHGNMYGAIDFYKTCKKKGIKPIIGVEAYMTPGSRHDKRPGIDTERFHLTLLAKNEAGYKNLIRLVTISNLEGFYYKPRIDKEVLRKYSNDLICLSGCFGSEFSRAVRREDLEEAEKIAREHQEIFGAENYFLEIMHHPGIEDFDKTRDHIIALSKKLDIPLVATQDSHYLHHEDQRAHETLLAIQTNGDLKDENRFSMAVDDFSFINTETALEYFKETPEAVWNTQKIADMCNIELTLGSWVFPDLKIPEGTDYNSELKRLVYEGITTRGLDANDSNVIDRIEYELKVIRDKGYAPYFLVVGDLLRFSRENNILTNIRGSVAGSITTYLLGITNVNPLEYNLPFERFLNPERPSAPDIDMDYADNRRDEVISYARQKYGSENVAQIGTFGTMMARGAVRDVARALGHPYGIGDKISRLIPEGSQGFPMTIDTALSTVPELADLYKNDASTTEIIDLAKKLEGCVRHISVHAAGVVIGPKPLYEFTPTQLDPKGGKIITQYDMHAVEDAGLLKFDFLGIRNLSILGDAIRLVKERHDVHIDLDHIPLDDPRTFAMLARGETMGLFQLNGAGMTRYLKELRPTTIHDINAMVALYRPGPMESIPEYIKRKYNPSTITYLDPRLKDILAMSYGVITYQDDVMMIAIHLAGYSWLDADKLRKAMGKKIPAEMQAQKEKLLKGFTEYGKLSKKVTEELWALIEPFAAYGFNKAHAASYGRLAYQTAFMKANYPVEYMTAILTAESGDTEKIAEIISESKRMSIPILPPDVNASFGGFTIVTKDDKEEIRFGLYTIKNLGTDISDAVIAEREANGHYSTLANFLERIRHKNLNKKSYEALVMSGAMDGLGERGVMLANTEEALAYNRAQGEEMSGQASLFGQMTDTSTVPSLRLKSAPPAAKKEMLTWEKELLGLFVSGHPLDAHREKLEAIGTTVEKVKTLRDGNVAVAGGIVEDIRSILTKKGDKMAFVKLTDYSGTLELVLFPEVFFTHKEFFETPDRCIKVKGKVSERNGEKSLIVERVKEL</sequence>
<dbReference type="Gene3D" id="1.10.10.1600">
    <property type="entry name" value="Bacterial DNA polymerase III alpha subunit, thumb domain"/>
    <property type="match status" value="1"/>
</dbReference>
<evidence type="ECO:0000256" key="4">
    <source>
        <dbReference type="ARBA" id="ARBA00022679"/>
    </source>
</evidence>
<keyword evidence="6" id="KW-0235">DNA replication</keyword>
<evidence type="ECO:0000256" key="3">
    <source>
        <dbReference type="ARBA" id="ARBA00019114"/>
    </source>
</evidence>
<dbReference type="NCBIfam" id="TIGR00594">
    <property type="entry name" value="polc"/>
    <property type="match status" value="1"/>
</dbReference>
<dbReference type="Proteomes" id="UP000034595">
    <property type="component" value="Unassembled WGS sequence"/>
</dbReference>
<evidence type="ECO:0000256" key="8">
    <source>
        <dbReference type="ARBA" id="ARBA00049244"/>
    </source>
</evidence>
<organism evidence="10 11">
    <name type="scientific">Candidatus Azambacteria bacterium GW2011_GWA1_44_9</name>
    <dbReference type="NCBI Taxonomy" id="1618610"/>
    <lineage>
        <taxon>Bacteria</taxon>
        <taxon>Candidatus Azamiibacteriota</taxon>
    </lineage>
</organism>
<dbReference type="GO" id="GO:0006260">
    <property type="term" value="P:DNA replication"/>
    <property type="evidence" value="ECO:0007669"/>
    <property type="project" value="UniProtKB-KW"/>
</dbReference>
<dbReference type="InterPro" id="IPR004805">
    <property type="entry name" value="DnaE2/DnaE/PolC"/>
</dbReference>
<dbReference type="SMART" id="SM00481">
    <property type="entry name" value="POLIIIAc"/>
    <property type="match status" value="1"/>
</dbReference>
<dbReference type="PANTHER" id="PTHR32294">
    <property type="entry name" value="DNA POLYMERASE III SUBUNIT ALPHA"/>
    <property type="match status" value="1"/>
</dbReference>
<dbReference type="EC" id="2.7.7.7" evidence="2"/>
<evidence type="ECO:0000256" key="6">
    <source>
        <dbReference type="ARBA" id="ARBA00022705"/>
    </source>
</evidence>
<evidence type="ECO:0000256" key="5">
    <source>
        <dbReference type="ARBA" id="ARBA00022695"/>
    </source>
</evidence>
<accession>A0A0G1MKM4</accession>
<dbReference type="InterPro" id="IPR012340">
    <property type="entry name" value="NA-bd_OB-fold"/>
</dbReference>
<gene>
    <name evidence="10" type="ORF">UW78_C0011G0003</name>
</gene>
<dbReference type="Pfam" id="PF14579">
    <property type="entry name" value="HHH_6"/>
    <property type="match status" value="1"/>
</dbReference>
<comment type="catalytic activity">
    <reaction evidence="8">
        <text>DNA(n) + a 2'-deoxyribonucleoside 5'-triphosphate = DNA(n+1) + diphosphate</text>
        <dbReference type="Rhea" id="RHEA:22508"/>
        <dbReference type="Rhea" id="RHEA-COMP:17339"/>
        <dbReference type="Rhea" id="RHEA-COMP:17340"/>
        <dbReference type="ChEBI" id="CHEBI:33019"/>
        <dbReference type="ChEBI" id="CHEBI:61560"/>
        <dbReference type="ChEBI" id="CHEBI:173112"/>
        <dbReference type="EC" id="2.7.7.7"/>
    </reaction>
</comment>